<dbReference type="PRINTS" id="PR00320">
    <property type="entry name" value="GPROTEINBRPT"/>
</dbReference>
<dbReference type="FunFam" id="2.130.10.10:FF:000228">
    <property type="entry name" value="COMPASS-like H3K4 histone methylase component WDR5A"/>
    <property type="match status" value="1"/>
</dbReference>
<keyword evidence="2" id="KW-0677">Repeat</keyword>
<dbReference type="SUPFAM" id="SSF50978">
    <property type="entry name" value="WD40 repeat-like"/>
    <property type="match status" value="2"/>
</dbReference>
<evidence type="ECO:0000313" key="8">
    <source>
        <dbReference type="Proteomes" id="UP000247792"/>
    </source>
</evidence>
<dbReference type="InterPro" id="IPR035994">
    <property type="entry name" value="Nucleoside_phosphorylase_sf"/>
</dbReference>
<dbReference type="Pfam" id="PF22737">
    <property type="entry name" value="NNH6"/>
    <property type="match status" value="1"/>
</dbReference>
<feature type="repeat" description="WD" evidence="3">
    <location>
        <begin position="1431"/>
        <end position="1472"/>
    </location>
</feature>
<dbReference type="CDD" id="cd00200">
    <property type="entry name" value="WD40"/>
    <property type="match status" value="3"/>
</dbReference>
<feature type="repeat" description="WD" evidence="3">
    <location>
        <begin position="1305"/>
        <end position="1346"/>
    </location>
</feature>
<feature type="domain" description="NACHT" evidence="5">
    <location>
        <begin position="501"/>
        <end position="694"/>
    </location>
</feature>
<organism evidence="7 8">
    <name type="scientific">Undibacterium pigrum</name>
    <dbReference type="NCBI Taxonomy" id="401470"/>
    <lineage>
        <taxon>Bacteria</taxon>
        <taxon>Pseudomonadati</taxon>
        <taxon>Pseudomonadota</taxon>
        <taxon>Betaproteobacteria</taxon>
        <taxon>Burkholderiales</taxon>
        <taxon>Oxalobacteraceae</taxon>
        <taxon>Undibacterium</taxon>
    </lineage>
</organism>
<dbReference type="InterPro" id="IPR001680">
    <property type="entry name" value="WD40_rpt"/>
</dbReference>
<dbReference type="EMBL" id="QJKB01000018">
    <property type="protein sequence ID" value="PXX37206.1"/>
    <property type="molecule type" value="Genomic_DNA"/>
</dbReference>
<dbReference type="PROSITE" id="PS50082">
    <property type="entry name" value="WD_REPEATS_2"/>
    <property type="match status" value="14"/>
</dbReference>
<dbReference type="SUPFAM" id="SSF52540">
    <property type="entry name" value="P-loop containing nucleoside triphosphate hydrolases"/>
    <property type="match status" value="1"/>
</dbReference>
<dbReference type="Proteomes" id="UP000247792">
    <property type="component" value="Unassembled WGS sequence"/>
</dbReference>
<dbReference type="InterPro" id="IPR036322">
    <property type="entry name" value="WD40_repeat_dom_sf"/>
</dbReference>
<dbReference type="OrthoDB" id="8690389at2"/>
<reference evidence="7 8" key="1">
    <citation type="submission" date="2018-05" db="EMBL/GenBank/DDBJ databases">
        <title>Genomic Encyclopedia of Type Strains, Phase IV (KMG-IV): sequencing the most valuable type-strain genomes for metagenomic binning, comparative biology and taxonomic classification.</title>
        <authorList>
            <person name="Goeker M."/>
        </authorList>
    </citation>
    <scope>NUCLEOTIDE SEQUENCE [LARGE SCALE GENOMIC DNA]</scope>
    <source>
        <strain evidence="7 8">DSM 19792</strain>
    </source>
</reference>
<proteinExistence type="predicted"/>
<dbReference type="SUPFAM" id="SSF50960">
    <property type="entry name" value="TolB, C-terminal domain"/>
    <property type="match status" value="1"/>
</dbReference>
<dbReference type="Gene3D" id="2.130.10.10">
    <property type="entry name" value="YVTN repeat-like/Quinoprotein amine dehydrogenase"/>
    <property type="match status" value="5"/>
</dbReference>
<feature type="repeat" description="WD" evidence="3">
    <location>
        <begin position="1095"/>
        <end position="1136"/>
    </location>
</feature>
<dbReference type="InterPro" id="IPR007111">
    <property type="entry name" value="NACHT_NTPase"/>
</dbReference>
<dbReference type="Pfam" id="PF05729">
    <property type="entry name" value="NACHT"/>
    <property type="match status" value="1"/>
</dbReference>
<feature type="repeat" description="WD" evidence="3">
    <location>
        <begin position="1053"/>
        <end position="1094"/>
    </location>
</feature>
<dbReference type="PROSITE" id="PS50294">
    <property type="entry name" value="WD_REPEATS_REGION"/>
    <property type="match status" value="14"/>
</dbReference>
<dbReference type="InterPro" id="IPR015943">
    <property type="entry name" value="WD40/YVTN_repeat-like_dom_sf"/>
</dbReference>
<comment type="caution">
    <text evidence="7">The sequence shown here is derived from an EMBL/GenBank/DDBJ whole genome shotgun (WGS) entry which is preliminary data.</text>
</comment>
<feature type="repeat" description="WD" evidence="3">
    <location>
        <begin position="1263"/>
        <end position="1304"/>
    </location>
</feature>
<dbReference type="RefSeq" id="WP_110258109.1">
    <property type="nucleotide sequence ID" value="NZ_QJKB01000018.1"/>
</dbReference>
<evidence type="ECO:0000256" key="2">
    <source>
        <dbReference type="ARBA" id="ARBA00022737"/>
    </source>
</evidence>
<feature type="repeat" description="WD" evidence="3">
    <location>
        <begin position="1473"/>
        <end position="1514"/>
    </location>
</feature>
<evidence type="ECO:0000259" key="6">
    <source>
        <dbReference type="Pfam" id="PF22737"/>
    </source>
</evidence>
<evidence type="ECO:0000259" key="4">
    <source>
        <dbReference type="Pfam" id="PF01048"/>
    </source>
</evidence>
<dbReference type="InterPro" id="IPR000845">
    <property type="entry name" value="Nucleoside_phosphorylase_d"/>
</dbReference>
<dbReference type="PROSITE" id="PS00678">
    <property type="entry name" value="WD_REPEATS_1"/>
    <property type="match status" value="14"/>
</dbReference>
<dbReference type="Gene3D" id="3.40.50.1580">
    <property type="entry name" value="Nucleoside phosphorylase domain"/>
    <property type="match status" value="1"/>
</dbReference>
<evidence type="ECO:0000256" key="1">
    <source>
        <dbReference type="ARBA" id="ARBA00022574"/>
    </source>
</evidence>
<dbReference type="InterPro" id="IPR019775">
    <property type="entry name" value="WD40_repeat_CS"/>
</dbReference>
<dbReference type="InterPro" id="IPR020472">
    <property type="entry name" value="WD40_PAC1"/>
</dbReference>
<name>A0A318IMK1_9BURK</name>
<feature type="repeat" description="WD" evidence="3">
    <location>
        <begin position="1179"/>
        <end position="1220"/>
    </location>
</feature>
<feature type="domain" description="NACHT N-terminal Helical" evidence="6">
    <location>
        <begin position="29"/>
        <end position="132"/>
    </location>
</feature>
<dbReference type="InterPro" id="IPR001646">
    <property type="entry name" value="5peptide_repeat"/>
</dbReference>
<feature type="repeat" description="WD" evidence="3">
    <location>
        <begin position="1389"/>
        <end position="1430"/>
    </location>
</feature>
<dbReference type="Pfam" id="PF00400">
    <property type="entry name" value="WD40"/>
    <property type="match status" value="14"/>
</dbReference>
<evidence type="ECO:0000313" key="7">
    <source>
        <dbReference type="EMBL" id="PXX37206.1"/>
    </source>
</evidence>
<gene>
    <name evidence="7" type="ORF">DFR42_11827</name>
</gene>
<dbReference type="Pfam" id="PF01048">
    <property type="entry name" value="PNP_UDP_1"/>
    <property type="match status" value="1"/>
</dbReference>
<feature type="repeat" description="WD" evidence="3">
    <location>
        <begin position="1221"/>
        <end position="1262"/>
    </location>
</feature>
<dbReference type="PANTHER" id="PTHR19879">
    <property type="entry name" value="TRANSCRIPTION INITIATION FACTOR TFIID"/>
    <property type="match status" value="1"/>
</dbReference>
<dbReference type="Gene3D" id="3.40.50.300">
    <property type="entry name" value="P-loop containing nucleotide triphosphate hydrolases"/>
    <property type="match status" value="1"/>
</dbReference>
<dbReference type="InterPro" id="IPR054737">
    <property type="entry name" value="NNH6"/>
</dbReference>
<feature type="repeat" description="WD" evidence="3">
    <location>
        <begin position="1557"/>
        <end position="1598"/>
    </location>
</feature>
<evidence type="ECO:0000259" key="5">
    <source>
        <dbReference type="Pfam" id="PF05729"/>
    </source>
</evidence>
<sequence length="1693" mass="186690">MTTRNSTSIAQEGLADQASSPANLRKLSRAQANNAVRRLQDKLSPAARELIDKLLQSLDDEGSVVVKTLHTTLFPMAETKGASAQLSKLLRTVTDAAQAQGMLLGFSYVGAKDQGTAKRRLWFTGPPPAAIAELEGLSAIPENRLIIGQTGMPVGEAPVVALITYNENEFAAVRKTFWKGESTPPVTNKHHAGQAVSINELGHHGNVRVLHYHSRQGNRESQRTASDLHQVYKPAAIISVGIAFGVDEHKQKVGNVLVSKFIVDYESARISKNGNFTLAGERPPASRRLLRALENLDIRNKHDHSKPDWPTLEFGGMLTGEKLVDNYDYREKLKAIAGPAGIVGGEMEAAGVAKALDDTKVDWIVVKAICDFADGNKGEGKENKQKLAAANAAMVIKAMLDDEQLYGDITEDTKPPHSTTNAVTDKLAALALRRQCLERAHLDVIDDGKPLVSGQYGYRAELHALEVAGHQGSQESDPRKVVAFDDILAWLSEPEERPIYALLGEYGMGKTTTLQRVTAHLQQQRKLNIDSPAPLYFDLRKVDTLLAASALHPGKVPTLQETISDCLRNGYLQTDGVLPNYEDVVDSIDSGALVIFDGLDEVLSRIGDKQGLSFTANLLRVLPEARERQKNKAQSKPPRVLLSCRTQFFRSLAEQDNHLTGEHRGSQNQSQYRALLLQPLTEQQIRSYMMAVFPNTDIDQLMAQIEAVHNLRELAGRPFTLKLVANFVPMLEQWRAQGKRVTGATLYREVAKQWLIRDKEKQSFQPEDKLLLASALAAHFWRNQLKGITAKKLESWLGQWLAQQGPYEDFQTKPRDLLQEDLRNSTFLKRVDVEGKDSRFEFAHTSLQEFFLAEYLLQALLSRSADAREAWRLPMVSDETLDFLGQLLAEWDPDADGPAPLQTLAAWRSPYLALASELQLAYGLRAHTSGWPMPRLDGMDLQGADLSDWRFGSRNEEPLRSSQTHRRLSLAGCNFSHGNLRRARFWNVDLRAAVFDHSLCEQAEVLQCELLDSSWADAVMDGVQMRPQVAPGIRAAWAPPGRHVEARRKLAWLHGHTSGVTSCAFSPDGHSLLSASDDNTLRLWDVATGTLLREFIGHVDTVTSCAFSPDGHNLLSASDDNTLRLWDIATGTLLREFVGHADWVMSCTFSPDGCSLLSASYDKTLRLWDAASGMVLQELVGHADTVTSCVFSPDGRSLLSASRDNTLRLWDVATGTLLREFVGHADWVMSCTFSPDGHSLLSASRDNTLRLWDLATGQTLREFVGHADWVKSCTFSPDGRSLLSASYDNTLRLWDVATGTVLREFVGHADWVMSCAFSPDGQSLLSASDDSTLRLWDVATGTVLREFIGHADWVMSCAFSPDGQSLLSASDDSTLRLWDVASGTLLREFVGHADWVMSCAFSPDGCSLLSASHDNSLCLWDTATGALLREFIGHADGVSSCVFSPDGLSLLSASHDNTLRLWDVATGTLLREFVGHSSRVSSCVFSPDGHSLLSASRDNTLRLWDVATGMLLRKFVGHADWVMSCTFSPDGCSLLSASYDKTLRLWDVATGTVLQELVGHADTVKSCVFSPDGRSLLSASYDNTLRLWETATGILLRDFVGHADTVMSCAFSPDGHSVLSASDDNTIRLWDLATGQTLRVSTIIEGGAAAWLYDTNTLLHASGNAWRYLKWRAMDENNWPVVWQLSPEEMNDE</sequence>
<protein>
    <submittedName>
        <fullName evidence="7">WD40 repeat protein</fullName>
    </submittedName>
</protein>
<accession>A0A318IMK1</accession>
<dbReference type="SUPFAM" id="SSF141571">
    <property type="entry name" value="Pentapeptide repeat-like"/>
    <property type="match status" value="1"/>
</dbReference>
<dbReference type="SUPFAM" id="SSF53167">
    <property type="entry name" value="Purine and uridine phosphorylases"/>
    <property type="match status" value="1"/>
</dbReference>
<keyword evidence="8" id="KW-1185">Reference proteome</keyword>
<dbReference type="Pfam" id="PF00805">
    <property type="entry name" value="Pentapeptide"/>
    <property type="match status" value="1"/>
</dbReference>
<dbReference type="GO" id="GO:0009116">
    <property type="term" value="P:nucleoside metabolic process"/>
    <property type="evidence" value="ECO:0007669"/>
    <property type="project" value="InterPro"/>
</dbReference>
<dbReference type="GO" id="GO:0003824">
    <property type="term" value="F:catalytic activity"/>
    <property type="evidence" value="ECO:0007669"/>
    <property type="project" value="InterPro"/>
</dbReference>
<keyword evidence="1 3" id="KW-0853">WD repeat</keyword>
<feature type="repeat" description="WD" evidence="3">
    <location>
        <begin position="1137"/>
        <end position="1178"/>
    </location>
</feature>
<dbReference type="InterPro" id="IPR027417">
    <property type="entry name" value="P-loop_NTPase"/>
</dbReference>
<dbReference type="PANTHER" id="PTHR19879:SF9">
    <property type="entry name" value="TRANSCRIPTION INITIATION FACTOR TFIID SUBUNIT 5"/>
    <property type="match status" value="1"/>
</dbReference>
<dbReference type="SMART" id="SM00320">
    <property type="entry name" value="WD40"/>
    <property type="match status" value="14"/>
</dbReference>
<feature type="repeat" description="WD" evidence="3">
    <location>
        <begin position="1347"/>
        <end position="1388"/>
    </location>
</feature>
<feature type="domain" description="Nucleoside phosphorylase" evidence="4">
    <location>
        <begin position="160"/>
        <end position="400"/>
    </location>
</feature>
<feature type="repeat" description="WD" evidence="3">
    <location>
        <begin position="1515"/>
        <end position="1556"/>
    </location>
</feature>
<evidence type="ECO:0000256" key="3">
    <source>
        <dbReference type="PROSITE-ProRule" id="PRU00221"/>
    </source>
</evidence>
<dbReference type="Gene3D" id="2.160.20.80">
    <property type="entry name" value="E3 ubiquitin-protein ligase SopA"/>
    <property type="match status" value="1"/>
</dbReference>
<feature type="repeat" description="WD" evidence="3">
    <location>
        <begin position="1599"/>
        <end position="1640"/>
    </location>
</feature>